<organism evidence="1 2">
    <name type="scientific">Clavispora lusitaniae</name>
    <name type="common">Candida lusitaniae</name>
    <dbReference type="NCBI Taxonomy" id="36911"/>
    <lineage>
        <taxon>Eukaryota</taxon>
        <taxon>Fungi</taxon>
        <taxon>Dikarya</taxon>
        <taxon>Ascomycota</taxon>
        <taxon>Saccharomycotina</taxon>
        <taxon>Pichiomycetes</taxon>
        <taxon>Metschnikowiaceae</taxon>
        <taxon>Clavispora</taxon>
    </lineage>
</organism>
<proteinExistence type="predicted"/>
<evidence type="ECO:0000313" key="1">
    <source>
        <dbReference type="EMBL" id="QFZ26548.1"/>
    </source>
</evidence>
<evidence type="ECO:0000313" key="2">
    <source>
        <dbReference type="Proteomes" id="UP000326582"/>
    </source>
</evidence>
<dbReference type="Proteomes" id="UP000326582">
    <property type="component" value="Chromosome 2"/>
</dbReference>
<accession>A0ACD0WGZ0</accession>
<keyword evidence="2" id="KW-1185">Reference proteome</keyword>
<name>A0ACD0WGZ0_CLALS</name>
<sequence length="446" mass="49731">MSSDPTANILTILVAQEINDALRNSPVDSHDFVLGVSAFLVQVNLRIKAYKNLFGLPVINTTEEMDEPLLKKIVQESDLGSFISFGNETMTVEVVPHKFQSLITGVLVDSSIRYTKVLVRQVEGLSQKYHDLMSGTVPAVESIKEGEDDVMFDAHSNTEDAKEQVQVATSDVSETMQKSFEEPDLLKTPSIVDVDDASEVPGAAILKNESEFESSKSLPEVQVPEVQESASQVQTEATEARKTVETDGSTTEKSEEGEKPEEVKEKIEFAENTTPERTDVEKKEEIPAVINSKAASSDKEQRATPEGEENATHNVIEQELSRKRSRSPSVLAHKHKRFQNIAINLVKSIEEHRFSSPFLTPVAADDYNDVVYEPKDLKSILRAVKQKEEPAPYGTVKELEREIILMFANCVMYNKSSTPLVKMAAEMKNEVRNTFKMFEEAESEIS</sequence>
<reference evidence="2" key="1">
    <citation type="journal article" date="2019" name="MBio">
        <title>Comparative genomics for the elucidation of multidrug resistance (MDR) in Candida lusitaniae.</title>
        <authorList>
            <person name="Kannan A."/>
            <person name="Asner S.A."/>
            <person name="Trachsel E."/>
            <person name="Kelly S."/>
            <person name="Parker J."/>
            <person name="Sanglard D."/>
        </authorList>
    </citation>
    <scope>NUCLEOTIDE SEQUENCE [LARGE SCALE GENOMIC DNA]</scope>
    <source>
        <strain evidence="2">P1</strain>
    </source>
</reference>
<gene>
    <name evidence="1" type="ORF">EJF14_20453</name>
</gene>
<protein>
    <submittedName>
        <fullName evidence="1">Bromodomain-containing protein</fullName>
    </submittedName>
</protein>
<dbReference type="EMBL" id="CP038485">
    <property type="protein sequence ID" value="QFZ26548.1"/>
    <property type="molecule type" value="Genomic_DNA"/>
</dbReference>